<organism evidence="23 24">
    <name type="scientific">Deinococcus metalli</name>
    <dbReference type="NCBI Taxonomy" id="1141878"/>
    <lineage>
        <taxon>Bacteria</taxon>
        <taxon>Thermotogati</taxon>
        <taxon>Deinococcota</taxon>
        <taxon>Deinococci</taxon>
        <taxon>Deinococcales</taxon>
        <taxon>Deinococcaceae</taxon>
        <taxon>Deinococcus</taxon>
    </lineage>
</organism>
<feature type="binding site" evidence="16">
    <location>
        <position position="645"/>
    </location>
    <ligand>
        <name>[4Fe-4S] cluster</name>
        <dbReference type="ChEBI" id="CHEBI:49883"/>
    </ligand>
</feature>
<dbReference type="InterPro" id="IPR045854">
    <property type="entry name" value="NO2/SO3_Rdtase_4Fe4S_sf"/>
</dbReference>
<feature type="domain" description="FAD/NAD(P)-binding" evidence="20">
    <location>
        <begin position="10"/>
        <end position="290"/>
    </location>
</feature>
<dbReference type="InterPro" id="IPR036188">
    <property type="entry name" value="FAD/NAD-bd_sf"/>
</dbReference>
<dbReference type="PRINTS" id="PR00368">
    <property type="entry name" value="FADPNR"/>
</dbReference>
<dbReference type="RefSeq" id="WP_184113566.1">
    <property type="nucleotide sequence ID" value="NZ_BNAJ01000008.1"/>
</dbReference>
<evidence type="ECO:0000256" key="6">
    <source>
        <dbReference type="ARBA" id="ARBA00022630"/>
    </source>
</evidence>
<feature type="binding site" evidence="16">
    <location>
        <position position="685"/>
    </location>
    <ligand>
        <name>[4Fe-4S] cluster</name>
        <dbReference type="ChEBI" id="CHEBI:49883"/>
    </ligand>
</feature>
<dbReference type="GO" id="GO:0051539">
    <property type="term" value="F:4 iron, 4 sulfur cluster binding"/>
    <property type="evidence" value="ECO:0007669"/>
    <property type="project" value="UniProtKB-KW"/>
</dbReference>
<evidence type="ECO:0000256" key="16">
    <source>
        <dbReference type="PIRSR" id="PIRSR037149-1"/>
    </source>
</evidence>
<evidence type="ECO:0000256" key="11">
    <source>
        <dbReference type="ARBA" id="ARBA00023004"/>
    </source>
</evidence>
<name>A0A7W8NT18_9DEIO</name>
<evidence type="ECO:0000256" key="8">
    <source>
        <dbReference type="ARBA" id="ARBA00022723"/>
    </source>
</evidence>
<dbReference type="Proteomes" id="UP000619376">
    <property type="component" value="Unassembled WGS sequence"/>
</dbReference>
<comment type="cofactor">
    <cofactor evidence="1 15">
        <name>FAD</name>
        <dbReference type="ChEBI" id="CHEBI:57692"/>
    </cofactor>
</comment>
<dbReference type="NCBIfam" id="NF011565">
    <property type="entry name" value="PRK14989.1"/>
    <property type="match status" value="1"/>
</dbReference>
<evidence type="ECO:0000256" key="9">
    <source>
        <dbReference type="ARBA" id="ARBA00022827"/>
    </source>
</evidence>
<evidence type="ECO:0000259" key="21">
    <source>
        <dbReference type="Pfam" id="PF18267"/>
    </source>
</evidence>
<evidence type="ECO:0000256" key="2">
    <source>
        <dbReference type="ARBA" id="ARBA00005096"/>
    </source>
</evidence>
<keyword evidence="4 16" id="KW-0004">4Fe-4S</keyword>
<dbReference type="Gene3D" id="3.30.413.10">
    <property type="entry name" value="Sulfite Reductase Hemoprotein, domain 1"/>
    <property type="match status" value="1"/>
</dbReference>
<dbReference type="Gene3D" id="1.10.10.1100">
    <property type="entry name" value="BFD-like [2Fe-2S]-binding domain"/>
    <property type="match status" value="1"/>
</dbReference>
<dbReference type="InterPro" id="IPR005117">
    <property type="entry name" value="NiRdtase/SiRdtase_haem-b_fer"/>
</dbReference>
<keyword evidence="11 16" id="KW-0408">Iron</keyword>
<evidence type="ECO:0000256" key="14">
    <source>
        <dbReference type="ARBA" id="ARBA00034078"/>
    </source>
</evidence>
<evidence type="ECO:0000256" key="15">
    <source>
        <dbReference type="PIRNR" id="PIRNR037149"/>
    </source>
</evidence>
<comment type="cofactor">
    <cofactor evidence="14">
        <name>[2Fe-2S] cluster</name>
        <dbReference type="ChEBI" id="CHEBI:190135"/>
    </cofactor>
</comment>
<dbReference type="FunFam" id="3.50.50.60:FF:000033">
    <property type="entry name" value="Nitrite reductase [NAD(P)H], large subunit"/>
    <property type="match status" value="1"/>
</dbReference>
<evidence type="ECO:0000259" key="17">
    <source>
        <dbReference type="Pfam" id="PF01077"/>
    </source>
</evidence>
<reference evidence="22" key="4">
    <citation type="submission" date="2024-05" db="EMBL/GenBank/DDBJ databases">
        <authorList>
            <person name="Sun Q."/>
            <person name="Zhou Y."/>
        </authorList>
    </citation>
    <scope>NUCLEOTIDE SEQUENCE</scope>
    <source>
        <strain evidence="22">CGMCC 1.18437</strain>
    </source>
</reference>
<dbReference type="AlphaFoldDB" id="A0A7W8NT18"/>
<keyword evidence="7" id="KW-0001">2Fe-2S</keyword>
<dbReference type="GO" id="GO:0050660">
    <property type="term" value="F:flavin adenine dinucleotide binding"/>
    <property type="evidence" value="ECO:0007669"/>
    <property type="project" value="UniProtKB-UniRule"/>
</dbReference>
<dbReference type="SUPFAM" id="SSF51905">
    <property type="entry name" value="FAD/NAD(P)-binding domain"/>
    <property type="match status" value="2"/>
</dbReference>
<dbReference type="InterPro" id="IPR007419">
    <property type="entry name" value="BFD-like_2Fe2S-bd_dom"/>
</dbReference>
<proteinExistence type="inferred from homology"/>
<evidence type="ECO:0000256" key="7">
    <source>
        <dbReference type="ARBA" id="ARBA00022714"/>
    </source>
</evidence>
<evidence type="ECO:0000256" key="13">
    <source>
        <dbReference type="ARBA" id="ARBA00023063"/>
    </source>
</evidence>
<evidence type="ECO:0000259" key="20">
    <source>
        <dbReference type="Pfam" id="PF07992"/>
    </source>
</evidence>
<evidence type="ECO:0000256" key="10">
    <source>
        <dbReference type="ARBA" id="ARBA00023002"/>
    </source>
</evidence>
<dbReference type="SUPFAM" id="SSF55124">
    <property type="entry name" value="Nitrite/Sulfite reductase N-terminal domain-like"/>
    <property type="match status" value="1"/>
</dbReference>
<comment type="cofactor">
    <cofactor evidence="16">
        <name>siroheme</name>
        <dbReference type="ChEBI" id="CHEBI:60052"/>
    </cofactor>
    <text evidence="16">Binds 1 siroheme per subunit.</text>
</comment>
<dbReference type="PROSITE" id="PS00365">
    <property type="entry name" value="NIR_SIR"/>
    <property type="match status" value="1"/>
</dbReference>
<comment type="caution">
    <text evidence="23">The sequence shown here is derived from an EMBL/GenBank/DDBJ whole genome shotgun (WGS) entry which is preliminary data.</text>
</comment>
<dbReference type="GO" id="GO:0020037">
    <property type="term" value="F:heme binding"/>
    <property type="evidence" value="ECO:0007669"/>
    <property type="project" value="InterPro"/>
</dbReference>
<keyword evidence="13 15" id="KW-0534">Nitrate assimilation</keyword>
<evidence type="ECO:0000256" key="3">
    <source>
        <dbReference type="ARBA" id="ARBA00010429"/>
    </source>
</evidence>
<dbReference type="InterPro" id="IPR041575">
    <property type="entry name" value="Rubredoxin_C"/>
</dbReference>
<dbReference type="Pfam" id="PF04324">
    <property type="entry name" value="Fer2_BFD"/>
    <property type="match status" value="1"/>
</dbReference>
<accession>A0A7W8NT18</accession>
<dbReference type="Pfam" id="PF03460">
    <property type="entry name" value="NIR_SIR_ferr"/>
    <property type="match status" value="1"/>
</dbReference>
<dbReference type="FunFam" id="3.30.413.10:FF:000007">
    <property type="entry name" value="Nitrite reductase [NAD(P)H] large subunit"/>
    <property type="match status" value="1"/>
</dbReference>
<dbReference type="InterPro" id="IPR006066">
    <property type="entry name" value="NO2/SO3_Rdtase_FeS/sirohaem_BS"/>
</dbReference>
<dbReference type="UniPathway" id="UPA00653"/>
<evidence type="ECO:0000313" key="22">
    <source>
        <dbReference type="EMBL" id="GHF52959.1"/>
    </source>
</evidence>
<keyword evidence="12 16" id="KW-0411">Iron-sulfur</keyword>
<dbReference type="Pfam" id="PF18267">
    <property type="entry name" value="Rubredoxin_C"/>
    <property type="match status" value="1"/>
</dbReference>
<dbReference type="PIRSF" id="PIRSF037149">
    <property type="entry name" value="NirB"/>
    <property type="match status" value="1"/>
</dbReference>
<protein>
    <submittedName>
        <fullName evidence="23">Nitrite reductase (NADH) large subunit</fullName>
        <ecNumber evidence="23">1.7.1.15</ecNumber>
    </submittedName>
    <submittedName>
        <fullName evidence="22">Nitrite reductase large subunit</fullName>
    </submittedName>
</protein>
<dbReference type="GO" id="GO:0050661">
    <property type="term" value="F:NADP binding"/>
    <property type="evidence" value="ECO:0007669"/>
    <property type="project" value="UniProtKB-UniRule"/>
</dbReference>
<keyword evidence="25" id="KW-1185">Reference proteome</keyword>
<gene>
    <name evidence="22" type="primary">nirB</name>
    <name evidence="22" type="ORF">GCM10017781_31660</name>
    <name evidence="23" type="ORF">HNQ07_003236</name>
</gene>
<evidence type="ECO:0000259" key="18">
    <source>
        <dbReference type="Pfam" id="PF03460"/>
    </source>
</evidence>
<dbReference type="Gene3D" id="3.50.50.60">
    <property type="entry name" value="FAD/NAD(P)-binding domain"/>
    <property type="match status" value="2"/>
</dbReference>
<dbReference type="SUPFAM" id="SSF56014">
    <property type="entry name" value="Nitrite and sulphite reductase 4Fe-4S domain-like"/>
    <property type="match status" value="1"/>
</dbReference>
<dbReference type="InterPro" id="IPR006067">
    <property type="entry name" value="NO2/SO3_Rdtase_4Fe4S_dom"/>
</dbReference>
<feature type="domain" description="BFD-like [2Fe-2S]-binding" evidence="19">
    <location>
        <begin position="427"/>
        <end position="475"/>
    </location>
</feature>
<feature type="domain" description="NADH-rubredoxin oxidoreductase C-terminal" evidence="21">
    <location>
        <begin position="329"/>
        <end position="395"/>
    </location>
</feature>
<dbReference type="GO" id="GO:0046872">
    <property type="term" value="F:metal ion binding"/>
    <property type="evidence" value="ECO:0007669"/>
    <property type="project" value="UniProtKB-KW"/>
</dbReference>
<comment type="cofactor">
    <cofactor evidence="16">
        <name>[4Fe-4S] cluster</name>
        <dbReference type="ChEBI" id="CHEBI:49883"/>
    </cofactor>
    <text evidence="16">Binds 1 [4Fe-4S] cluster per subunit.</text>
</comment>
<keyword evidence="8 16" id="KW-0479">Metal-binding</keyword>
<evidence type="ECO:0000313" key="24">
    <source>
        <dbReference type="Proteomes" id="UP000539473"/>
    </source>
</evidence>
<evidence type="ECO:0000313" key="23">
    <source>
        <dbReference type="EMBL" id="MBB5377737.1"/>
    </source>
</evidence>
<dbReference type="InterPro" id="IPR023753">
    <property type="entry name" value="FAD/NAD-binding_dom"/>
</dbReference>
<feature type="domain" description="Nitrite/Sulfite reductase ferredoxin-like" evidence="18">
    <location>
        <begin position="564"/>
        <end position="626"/>
    </location>
</feature>
<dbReference type="EMBL" id="JACHFK010000008">
    <property type="protein sequence ID" value="MBB5377737.1"/>
    <property type="molecule type" value="Genomic_DNA"/>
</dbReference>
<dbReference type="EC" id="1.7.1.15" evidence="23"/>
<dbReference type="NCBIfam" id="TIGR02374">
    <property type="entry name" value="nitri_red_nirB"/>
    <property type="match status" value="1"/>
</dbReference>
<dbReference type="Pfam" id="PF01077">
    <property type="entry name" value="NIR_SIR"/>
    <property type="match status" value="1"/>
</dbReference>
<dbReference type="Proteomes" id="UP000539473">
    <property type="component" value="Unassembled WGS sequence"/>
</dbReference>
<dbReference type="InterPro" id="IPR017121">
    <property type="entry name" value="Nitrite_Rdtase_lsu"/>
</dbReference>
<keyword evidence="5 16" id="KW-0349">Heme</keyword>
<dbReference type="PANTHER" id="PTHR43809">
    <property type="entry name" value="NITRITE REDUCTASE (NADH) LARGE SUBUNIT"/>
    <property type="match status" value="1"/>
</dbReference>
<keyword evidence="6 15" id="KW-0285">Flavoprotein</keyword>
<evidence type="ECO:0000256" key="12">
    <source>
        <dbReference type="ARBA" id="ARBA00023014"/>
    </source>
</evidence>
<dbReference type="InterPro" id="IPR052034">
    <property type="entry name" value="NasD-like"/>
</dbReference>
<dbReference type="PRINTS" id="PR00411">
    <property type="entry name" value="PNDRDTASEI"/>
</dbReference>
<reference evidence="25" key="2">
    <citation type="journal article" date="2019" name="Int. J. Syst. Evol. Microbiol.">
        <title>The Global Catalogue of Microorganisms (GCM) 10K type strain sequencing project: providing services to taxonomists for standard genome sequencing and annotation.</title>
        <authorList>
            <consortium name="The Broad Institute Genomics Platform"/>
            <consortium name="The Broad Institute Genome Sequencing Center for Infectious Disease"/>
            <person name="Wu L."/>
            <person name="Ma J."/>
        </authorList>
    </citation>
    <scope>NUCLEOTIDE SEQUENCE [LARGE SCALE GENOMIC DNA]</scope>
    <source>
        <strain evidence="25">CGMCC 1.18437</strain>
    </source>
</reference>
<dbReference type="PRINTS" id="PR00397">
    <property type="entry name" value="SIROHAEM"/>
</dbReference>
<dbReference type="GO" id="GO:0051537">
    <property type="term" value="F:2 iron, 2 sulfur cluster binding"/>
    <property type="evidence" value="ECO:0007669"/>
    <property type="project" value="UniProtKB-KW"/>
</dbReference>
<dbReference type="InterPro" id="IPR036136">
    <property type="entry name" value="Nit/Sulf_reduc_fer-like_dom_sf"/>
</dbReference>
<evidence type="ECO:0000256" key="5">
    <source>
        <dbReference type="ARBA" id="ARBA00022617"/>
    </source>
</evidence>
<dbReference type="InterPro" id="IPR041854">
    <property type="entry name" value="BFD-like_2Fe2S-bd_dom_sf"/>
</dbReference>
<comment type="similarity">
    <text evidence="3">Belongs to the nitrite and sulfite reductase 4Fe-4S domain family.</text>
</comment>
<reference evidence="22" key="1">
    <citation type="journal article" date="2014" name="Int. J. Syst. Evol. Microbiol.">
        <title>Complete genome of a new Firmicutes species belonging to the dominant human colonic microbiota ('Ruminococcus bicirculans') reveals two chromosomes and a selective capacity to utilize plant glucans.</title>
        <authorList>
            <consortium name="NISC Comparative Sequencing Program"/>
            <person name="Wegmann U."/>
            <person name="Louis P."/>
            <person name="Goesmann A."/>
            <person name="Henrissat B."/>
            <person name="Duncan S.H."/>
            <person name="Flint H.J."/>
        </authorList>
    </citation>
    <scope>NUCLEOTIDE SEQUENCE</scope>
    <source>
        <strain evidence="22">CGMCC 1.18437</strain>
    </source>
</reference>
<dbReference type="GO" id="GO:0042128">
    <property type="term" value="P:nitrate assimilation"/>
    <property type="evidence" value="ECO:0007669"/>
    <property type="project" value="UniProtKB-UniRule"/>
</dbReference>
<dbReference type="EMBL" id="BNAJ01000008">
    <property type="protein sequence ID" value="GHF52959.1"/>
    <property type="molecule type" value="Genomic_DNA"/>
</dbReference>
<evidence type="ECO:0000313" key="25">
    <source>
        <dbReference type="Proteomes" id="UP000619376"/>
    </source>
</evidence>
<keyword evidence="9 15" id="KW-0274">FAD</keyword>
<feature type="domain" description="Nitrite/sulphite reductase 4Fe-4S" evidence="17">
    <location>
        <begin position="636"/>
        <end position="772"/>
    </location>
</feature>
<dbReference type="PANTHER" id="PTHR43809:SF1">
    <property type="entry name" value="NITRITE REDUCTASE (NADH) LARGE SUBUNIT"/>
    <property type="match status" value="1"/>
</dbReference>
<dbReference type="InterPro" id="IPR012744">
    <property type="entry name" value="Nitri_red_NirB"/>
</dbReference>
<evidence type="ECO:0000259" key="19">
    <source>
        <dbReference type="Pfam" id="PF04324"/>
    </source>
</evidence>
<keyword evidence="10 23" id="KW-0560">Oxidoreductase</keyword>
<evidence type="ECO:0000256" key="4">
    <source>
        <dbReference type="ARBA" id="ARBA00022485"/>
    </source>
</evidence>
<reference evidence="23 24" key="3">
    <citation type="submission" date="2020-08" db="EMBL/GenBank/DDBJ databases">
        <title>Genomic Encyclopedia of Type Strains, Phase IV (KMG-IV): sequencing the most valuable type-strain genomes for metagenomic binning, comparative biology and taxonomic classification.</title>
        <authorList>
            <person name="Goeker M."/>
        </authorList>
    </citation>
    <scope>NUCLEOTIDE SEQUENCE [LARGE SCALE GENOMIC DNA]</scope>
    <source>
        <strain evidence="23 24">DSM 27521</strain>
    </source>
</reference>
<feature type="binding site" evidence="16">
    <location>
        <position position="651"/>
    </location>
    <ligand>
        <name>[4Fe-4S] cluster</name>
        <dbReference type="ChEBI" id="CHEBI:49883"/>
    </ligand>
</feature>
<evidence type="ECO:0000256" key="1">
    <source>
        <dbReference type="ARBA" id="ARBA00001974"/>
    </source>
</evidence>
<feature type="binding site" description="axial binding residue" evidence="16">
    <location>
        <position position="689"/>
    </location>
    <ligand>
        <name>siroheme</name>
        <dbReference type="ChEBI" id="CHEBI:60052"/>
    </ligand>
    <ligandPart>
        <name>Fe</name>
        <dbReference type="ChEBI" id="CHEBI:18248"/>
    </ligandPart>
</feature>
<dbReference type="GO" id="GO:0106316">
    <property type="term" value="F:nitrite reductase (NADH) activity"/>
    <property type="evidence" value="ECO:0007669"/>
    <property type="project" value="UniProtKB-EC"/>
</dbReference>
<feature type="binding site" evidence="16">
    <location>
        <position position="689"/>
    </location>
    <ligand>
        <name>[4Fe-4S] cluster</name>
        <dbReference type="ChEBI" id="CHEBI:49883"/>
    </ligand>
</feature>
<comment type="pathway">
    <text evidence="2">Nitrogen metabolism; nitrate reduction (assimilation).</text>
</comment>
<dbReference type="Pfam" id="PF07992">
    <property type="entry name" value="Pyr_redox_2"/>
    <property type="match status" value="1"/>
</dbReference>
<dbReference type="CDD" id="cd19944">
    <property type="entry name" value="NirB_Fer2_BFD-like_2"/>
    <property type="match status" value="1"/>
</dbReference>
<sequence length="851" mass="90579">MTNRTPPPPHVIVIGNGMVGHRLVEQLRAQADVHTLRVTVVSEEPRLAYDRVHLSSHFDDPRPDLALATEAGYTESGVEVVYGKAEHVDLAARTVTVDGRTLPYDAAVFATGSIPFVPPLPGRFAKGVFVYRTLDDLDAIREAAAHATTGVVIGGGLLGLEAAGALRKLGLDTHVVEFAPHLMPAQLDAEGGATLRRTIEAMGIGVHVSKATTELTWNAAGRVSSLAFADGTTLETDLLVFSAGIRPRDDLARASGLDVGERGGIRIDDTGRTSDPHVYAVGECALHDGRIYGLVAPGYQMAKVTATNVLRELGVLSGEPAHFRGADLSTKLKLLGVEVGSFGDAKGVTPGSRSVSLSDNVRGTYSKVVLSPDGKAVLGGLLVGDTARYSDLLDLTLSGTPLTVPPETLIVPPLPGGAALPASADALICSCENVRTSAICSAIEGGARDVATLKKCTSAGTGCGGCVPSLHGLLQTELRRLGETVTNHVCEHYAYSRQELFDVIRVKGHTTWDEVLAAHGTGLGCEVCKPAVASILASLHNELIVKPQHAPLQDTNDAFLANIQKNGTYSVMPRVPGGEITAEGLIAIGAVAKKFGLYCKITGGQRIDLLGAHRDDLPAIWEDLIAAGFESGHAYGKSLRTVKSCVGSTWCRYGVQDSTSLAVRLELRYRGLRSPHKLKSGVSGCTRECAEARSKDFGIIATEKGWNVYVGGNGGVTPKHAVLLAGDLSEDEVVTLLDRYLMFYVRTADRLQRTSTWLENLDGGLEYLKSVIMDDRLGLCAELEAEMARHVASYEDEWAAAVNDPSIRARFRTFVNSDARDDGVQWVDERGQIRPADYPQLTPLPMAGGDD</sequence>